<dbReference type="PROSITE" id="PS51266">
    <property type="entry name" value="ZF_CHY"/>
    <property type="match status" value="1"/>
</dbReference>
<dbReference type="EMBL" id="BAAANH010000001">
    <property type="protein sequence ID" value="GAA1752899.1"/>
    <property type="molecule type" value="Genomic_DNA"/>
</dbReference>
<proteinExistence type="predicted"/>
<keyword evidence="1" id="KW-0479">Metal-binding</keyword>
<dbReference type="SUPFAM" id="SSF161219">
    <property type="entry name" value="CHY zinc finger-like"/>
    <property type="match status" value="1"/>
</dbReference>
<protein>
    <submittedName>
        <fullName evidence="5">CHY zinc finger protein</fullName>
    </submittedName>
</protein>
<sequence>MTEATTPTAHSRGAGRPRVRGLVVDDMTRCVHYRTEVDIVAIRFACCGEYYPCHLCHTDTADHPAEQWPVAERDREAVLCGACGAELTIAAYLATTGCPECGAAFNERCRLHTHLYFETEA</sequence>
<reference evidence="6" key="1">
    <citation type="journal article" date="2019" name="Int. J. Syst. Evol. Microbiol.">
        <title>The Global Catalogue of Microorganisms (GCM) 10K type strain sequencing project: providing services to taxonomists for standard genome sequencing and annotation.</title>
        <authorList>
            <consortium name="The Broad Institute Genomics Platform"/>
            <consortium name="The Broad Institute Genome Sequencing Center for Infectious Disease"/>
            <person name="Wu L."/>
            <person name="Ma J."/>
        </authorList>
    </citation>
    <scope>NUCLEOTIDE SEQUENCE [LARGE SCALE GENOMIC DNA]</scope>
    <source>
        <strain evidence="6">JCM 14319</strain>
    </source>
</reference>
<keyword evidence="3" id="KW-0862">Zinc</keyword>
<organism evidence="5 6">
    <name type="scientific">Agromyces humatus</name>
    <dbReference type="NCBI Taxonomy" id="279573"/>
    <lineage>
        <taxon>Bacteria</taxon>
        <taxon>Bacillati</taxon>
        <taxon>Actinomycetota</taxon>
        <taxon>Actinomycetes</taxon>
        <taxon>Micrococcales</taxon>
        <taxon>Microbacteriaceae</taxon>
        <taxon>Agromyces</taxon>
    </lineage>
</organism>
<evidence type="ECO:0000313" key="6">
    <source>
        <dbReference type="Proteomes" id="UP001500506"/>
    </source>
</evidence>
<dbReference type="Pfam" id="PF05495">
    <property type="entry name" value="zf-CHY"/>
    <property type="match status" value="1"/>
</dbReference>
<dbReference type="InterPro" id="IPR052604">
    <property type="entry name" value="Mito_Tim_assembly_helper"/>
</dbReference>
<dbReference type="Proteomes" id="UP001500506">
    <property type="component" value="Unassembled WGS sequence"/>
</dbReference>
<dbReference type="PIRSF" id="PIRSF017292">
    <property type="entry name" value="UCP017292_Znf_CHY"/>
    <property type="match status" value="1"/>
</dbReference>
<accession>A0ABP4WHB8</accession>
<keyword evidence="6" id="KW-1185">Reference proteome</keyword>
<evidence type="ECO:0000259" key="4">
    <source>
        <dbReference type="PROSITE" id="PS51266"/>
    </source>
</evidence>
<dbReference type="PANTHER" id="PTHR28082">
    <property type="entry name" value="ZINC FINGER PROTEIN"/>
    <property type="match status" value="1"/>
</dbReference>
<evidence type="ECO:0000256" key="1">
    <source>
        <dbReference type="ARBA" id="ARBA00022723"/>
    </source>
</evidence>
<keyword evidence="2" id="KW-0863">Zinc-finger</keyword>
<dbReference type="InterPro" id="IPR008913">
    <property type="entry name" value="Znf_CHY"/>
</dbReference>
<name>A0ABP4WHB8_9MICO</name>
<gene>
    <name evidence="5" type="ORF">GCM10009747_08330</name>
</gene>
<evidence type="ECO:0000313" key="5">
    <source>
        <dbReference type="EMBL" id="GAA1752899.1"/>
    </source>
</evidence>
<dbReference type="RefSeq" id="WP_232498558.1">
    <property type="nucleotide sequence ID" value="NZ_BAAANH010000001.1"/>
</dbReference>
<dbReference type="InterPro" id="IPR037274">
    <property type="entry name" value="Znf_CHY_sf"/>
</dbReference>
<evidence type="ECO:0000256" key="2">
    <source>
        <dbReference type="ARBA" id="ARBA00022771"/>
    </source>
</evidence>
<comment type="caution">
    <text evidence="5">The sequence shown here is derived from an EMBL/GenBank/DDBJ whole genome shotgun (WGS) entry which is preliminary data.</text>
</comment>
<feature type="domain" description="CHY-type" evidence="4">
    <location>
        <begin position="23"/>
        <end position="103"/>
    </location>
</feature>
<dbReference type="PANTHER" id="PTHR28082:SF1">
    <property type="entry name" value="HELPER OF TIM PROTEIN 13"/>
    <property type="match status" value="1"/>
</dbReference>
<evidence type="ECO:0000256" key="3">
    <source>
        <dbReference type="ARBA" id="ARBA00022833"/>
    </source>
</evidence>
<dbReference type="InterPro" id="IPR016694">
    <property type="entry name" value="UCP017292"/>
</dbReference>